<feature type="compositionally biased region" description="Low complexity" evidence="7">
    <location>
        <begin position="47"/>
        <end position="59"/>
    </location>
</feature>
<keyword evidence="3 6" id="KW-0862">Zinc</keyword>
<dbReference type="Gene3D" id="6.20.50.180">
    <property type="match status" value="1"/>
</dbReference>
<dbReference type="NCBIfam" id="NF001669">
    <property type="entry name" value="PRK00432.1"/>
    <property type="match status" value="1"/>
</dbReference>
<comment type="caution">
    <text evidence="6">Lacks conserved residue(s) required for the propagation of feature annotation.</text>
</comment>
<reference evidence="10" key="1">
    <citation type="journal article" date="2019" name="bioRxiv">
        <title>Genome diversification in globally distributed novel marine Proteobacteria is linked to environmental adaptation.</title>
        <authorList>
            <person name="Zhou Z."/>
            <person name="Tran P.Q."/>
            <person name="Kieft K."/>
            <person name="Anantharaman K."/>
        </authorList>
    </citation>
    <scope>NUCLEOTIDE SEQUENCE [LARGE SCALE GENOMIC DNA]</scope>
</reference>
<feature type="domain" description="Small ribosomal subunit protein eS31" evidence="8">
    <location>
        <begin position="3"/>
        <end position="45"/>
    </location>
</feature>
<evidence type="ECO:0000256" key="3">
    <source>
        <dbReference type="ARBA" id="ARBA00022833"/>
    </source>
</evidence>
<feature type="binding site" evidence="6">
    <location>
        <position position="21"/>
    </location>
    <ligand>
        <name>Zn(2+)</name>
        <dbReference type="ChEBI" id="CHEBI:29105"/>
    </ligand>
</feature>
<feature type="binding site" evidence="6">
    <location>
        <position position="42"/>
    </location>
    <ligand>
        <name>Zn(2+)</name>
        <dbReference type="ChEBI" id="CHEBI:29105"/>
    </ligand>
</feature>
<protein>
    <recommendedName>
        <fullName evidence="6">Small ribosomal subunit protein eS31</fullName>
    </recommendedName>
</protein>
<keyword evidence="2 6" id="KW-0863">Zinc-finger</keyword>
<dbReference type="Proteomes" id="UP000589516">
    <property type="component" value="Unassembled WGS sequence"/>
</dbReference>
<keyword evidence="4 6" id="KW-0689">Ribosomal protein</keyword>
<evidence type="ECO:0000313" key="10">
    <source>
        <dbReference type="Proteomes" id="UP000589516"/>
    </source>
</evidence>
<dbReference type="HAMAP" id="MF_00777">
    <property type="entry name" value="Ribosomal_eS31"/>
    <property type="match status" value="1"/>
</dbReference>
<gene>
    <name evidence="6" type="primary">rps27ae</name>
    <name evidence="9" type="ORF">EYQ16_04535</name>
</gene>
<name>A0A7C8DDE3_9ARCH</name>
<dbReference type="InterPro" id="IPR022845">
    <property type="entry name" value="Ribosomal_eS31_arc"/>
</dbReference>
<feature type="region of interest" description="Disordered" evidence="7">
    <location>
        <begin position="40"/>
        <end position="72"/>
    </location>
</feature>
<evidence type="ECO:0000256" key="6">
    <source>
        <dbReference type="HAMAP-Rule" id="MF_00777"/>
    </source>
</evidence>
<organism evidence="9 10">
    <name type="scientific">Marine Group III euryarchaeote</name>
    <dbReference type="NCBI Taxonomy" id="2173149"/>
    <lineage>
        <taxon>Archaea</taxon>
        <taxon>Methanobacteriati</taxon>
        <taxon>Thermoplasmatota</taxon>
        <taxon>Thermoplasmata</taxon>
        <taxon>Candidatus Thermoprofundales</taxon>
    </lineage>
</organism>
<proteinExistence type="inferred from homology"/>
<dbReference type="SMART" id="SM01402">
    <property type="entry name" value="Ribosomal_S27"/>
    <property type="match status" value="1"/>
</dbReference>
<feature type="compositionally biased region" description="Acidic residues" evidence="7">
    <location>
        <begin position="60"/>
        <end position="72"/>
    </location>
</feature>
<dbReference type="Pfam" id="PF01599">
    <property type="entry name" value="Ribosomal_S27"/>
    <property type="match status" value="1"/>
</dbReference>
<evidence type="ECO:0000259" key="8">
    <source>
        <dbReference type="SMART" id="SM01402"/>
    </source>
</evidence>
<dbReference type="EMBL" id="DUAV01000027">
    <property type="protein sequence ID" value="HIG63765.1"/>
    <property type="molecule type" value="Genomic_DNA"/>
</dbReference>
<sequence>MSKIEFYDVSDGKLKRKREHCPECGPGTFMAHHADRKSCGRCGHTVPATGSAPATSAPGDSDDSATGDSSSD</sequence>
<comment type="caution">
    <text evidence="9">The sequence shown here is derived from an EMBL/GenBank/DDBJ whole genome shotgun (WGS) entry which is preliminary data.</text>
</comment>
<feature type="binding site" evidence="6">
    <location>
        <position position="24"/>
    </location>
    <ligand>
        <name>Zn(2+)</name>
        <dbReference type="ChEBI" id="CHEBI:29105"/>
    </ligand>
</feature>
<dbReference type="GO" id="GO:0008270">
    <property type="term" value="F:zinc ion binding"/>
    <property type="evidence" value="ECO:0007669"/>
    <property type="project" value="UniProtKB-UniRule"/>
</dbReference>
<dbReference type="InterPro" id="IPR002906">
    <property type="entry name" value="Ribosomal_eS31"/>
</dbReference>
<comment type="similarity">
    <text evidence="6">Belongs to the eukaryotic ribosomal protein eS31 family.</text>
</comment>
<keyword evidence="5 6" id="KW-0687">Ribonucleoprotein</keyword>
<evidence type="ECO:0000256" key="7">
    <source>
        <dbReference type="SAM" id="MobiDB-lite"/>
    </source>
</evidence>
<keyword evidence="1 6" id="KW-0479">Metal-binding</keyword>
<accession>A0A7C8DDE3</accession>
<comment type="cofactor">
    <cofactor evidence="6">
        <name>Zn(2+)</name>
        <dbReference type="ChEBI" id="CHEBI:29105"/>
    </cofactor>
    <text evidence="6">Binds 1 zinc ion per subunit.</text>
</comment>
<dbReference type="GO" id="GO:0005840">
    <property type="term" value="C:ribosome"/>
    <property type="evidence" value="ECO:0007669"/>
    <property type="project" value="UniProtKB-KW"/>
</dbReference>
<dbReference type="GO" id="GO:0006412">
    <property type="term" value="P:translation"/>
    <property type="evidence" value="ECO:0007669"/>
    <property type="project" value="UniProtKB-UniRule"/>
</dbReference>
<comment type="subunit">
    <text evidence="6">Part of the 30S ribosomal subunit.</text>
</comment>
<dbReference type="GO" id="GO:0003735">
    <property type="term" value="F:structural constituent of ribosome"/>
    <property type="evidence" value="ECO:0007669"/>
    <property type="project" value="InterPro"/>
</dbReference>
<dbReference type="InterPro" id="IPR011332">
    <property type="entry name" value="Ribosomal_zn-bd"/>
</dbReference>
<evidence type="ECO:0000256" key="5">
    <source>
        <dbReference type="ARBA" id="ARBA00023274"/>
    </source>
</evidence>
<dbReference type="GO" id="GO:1990904">
    <property type="term" value="C:ribonucleoprotein complex"/>
    <property type="evidence" value="ECO:0007669"/>
    <property type="project" value="UniProtKB-KW"/>
</dbReference>
<dbReference type="AlphaFoldDB" id="A0A7C8DDE3"/>
<evidence type="ECO:0000256" key="4">
    <source>
        <dbReference type="ARBA" id="ARBA00022980"/>
    </source>
</evidence>
<evidence type="ECO:0000256" key="2">
    <source>
        <dbReference type="ARBA" id="ARBA00022771"/>
    </source>
</evidence>
<feature type="binding site" evidence="6">
    <location>
        <position position="39"/>
    </location>
    <ligand>
        <name>Zn(2+)</name>
        <dbReference type="ChEBI" id="CHEBI:29105"/>
    </ligand>
</feature>
<evidence type="ECO:0000313" key="9">
    <source>
        <dbReference type="EMBL" id="HIG63765.1"/>
    </source>
</evidence>
<evidence type="ECO:0000256" key="1">
    <source>
        <dbReference type="ARBA" id="ARBA00022723"/>
    </source>
</evidence>
<dbReference type="SUPFAM" id="SSF57829">
    <property type="entry name" value="Zn-binding ribosomal proteins"/>
    <property type="match status" value="1"/>
</dbReference>